<dbReference type="GO" id="GO:0000492">
    <property type="term" value="P:box C/D snoRNP assembly"/>
    <property type="evidence" value="ECO:0007669"/>
    <property type="project" value="TreeGrafter"/>
</dbReference>
<dbReference type="InterPro" id="IPR039136">
    <property type="entry name" value="NUFIP1-like"/>
</dbReference>
<evidence type="ECO:0000259" key="6">
    <source>
        <dbReference type="PROSITE" id="PS50103"/>
    </source>
</evidence>
<gene>
    <name evidence="7" type="ORF">G6O67_008783</name>
</gene>
<feature type="compositionally biased region" description="Low complexity" evidence="5">
    <location>
        <begin position="10"/>
        <end position="38"/>
    </location>
</feature>
<accession>A0A8H4PHQ2</accession>
<dbReference type="Proteomes" id="UP000557566">
    <property type="component" value="Unassembled WGS sequence"/>
</dbReference>
<evidence type="ECO:0000256" key="1">
    <source>
        <dbReference type="ARBA" id="ARBA00022723"/>
    </source>
</evidence>
<feature type="compositionally biased region" description="Basic and acidic residues" evidence="5">
    <location>
        <begin position="243"/>
        <end position="290"/>
    </location>
</feature>
<dbReference type="Pfam" id="PF10453">
    <property type="entry name" value="NUFIP1"/>
    <property type="match status" value="1"/>
</dbReference>
<evidence type="ECO:0000256" key="4">
    <source>
        <dbReference type="PROSITE-ProRule" id="PRU00723"/>
    </source>
</evidence>
<dbReference type="PANTHER" id="PTHR13309:SF0">
    <property type="entry name" value="FMR1-INTERACTING PROTEIN NUFIP1"/>
    <property type="match status" value="1"/>
</dbReference>
<keyword evidence="8" id="KW-1185">Reference proteome</keyword>
<dbReference type="GO" id="GO:0005634">
    <property type="term" value="C:nucleus"/>
    <property type="evidence" value="ECO:0007669"/>
    <property type="project" value="TreeGrafter"/>
</dbReference>
<dbReference type="EMBL" id="JAAVMX010000013">
    <property type="protein sequence ID" value="KAF4503843.1"/>
    <property type="molecule type" value="Genomic_DNA"/>
</dbReference>
<keyword evidence="1 4" id="KW-0479">Metal-binding</keyword>
<dbReference type="GO" id="GO:0008270">
    <property type="term" value="F:zinc ion binding"/>
    <property type="evidence" value="ECO:0007669"/>
    <property type="project" value="UniProtKB-KW"/>
</dbReference>
<sequence length="511" mass="56801">MASSNYHPGYTPQAYPHQYAQQPSYGPPQQYGNPYQASPQPPAPQHWTHHGSPQQGHYANGRGRGGYIDRAAPKPPRGGGPVRQGYDHESVVPARGTFGQPYRHDPRPPQYPPAQYPYPGPPLHAPGHVHQEGHNGQYHRRARGGGHRDGGRGRGGHHNNNHHHHGGDKARQHQRQGFATDNRIKMDSPSVGRKKKRKTNTLGLTPGMESESEDDEGEEKALVDLIGSDTLQIADIAAFLAERRKNYPTKARIEAKKTAELARKDEDKAASLEKQADRLRRQLRKVESSIKRKREQGDEGDEMRDSSEGESDDEKPEVMSSRPDTVETPPPAHKADVSRHCKYYSTGGTCGKKGKCRFVHDPEAREAAMKEREANHGRMTIQQRLTLNDKEQEDLTVLQSIQYLRGKGLMVSAPVSHANHDRAVERKDRNQSMDIDMEDYKPTPSLLPAPPASLPDPPIKREAGSSRRNPPPSVIPTANSVSSQGLEHYQGWLLQPYGSTNGKPPICDDLP</sequence>
<feature type="compositionally biased region" description="Pro residues" evidence="5">
    <location>
        <begin position="108"/>
        <end position="124"/>
    </location>
</feature>
<feature type="zinc finger region" description="C3H1-type" evidence="4">
    <location>
        <begin position="335"/>
        <end position="363"/>
    </location>
</feature>
<keyword evidence="2 4" id="KW-0863">Zinc-finger</keyword>
<feature type="compositionally biased region" description="Basic residues" evidence="5">
    <location>
        <begin position="154"/>
        <end position="166"/>
    </location>
</feature>
<feature type="region of interest" description="Disordered" evidence="5">
    <location>
        <begin position="417"/>
        <end position="482"/>
    </location>
</feature>
<feature type="region of interest" description="Disordered" evidence="5">
    <location>
        <begin position="243"/>
        <end position="337"/>
    </location>
</feature>
<feature type="domain" description="C3H1-type" evidence="6">
    <location>
        <begin position="335"/>
        <end position="363"/>
    </location>
</feature>
<dbReference type="PROSITE" id="PS50103">
    <property type="entry name" value="ZF_C3H1"/>
    <property type="match status" value="1"/>
</dbReference>
<feature type="compositionally biased region" description="Pro residues" evidence="5">
    <location>
        <begin position="445"/>
        <end position="457"/>
    </location>
</feature>
<protein>
    <recommendedName>
        <fullName evidence="6">C3H1-type domain-containing protein</fullName>
    </recommendedName>
</protein>
<keyword evidence="3 4" id="KW-0862">Zinc</keyword>
<proteinExistence type="predicted"/>
<dbReference type="InterPro" id="IPR036855">
    <property type="entry name" value="Znf_CCCH_sf"/>
</dbReference>
<dbReference type="PANTHER" id="PTHR13309">
    <property type="entry name" value="NUCLEAR FRAGILE X MENTAL RETARDATION PROTEIN INTERACTING PROTEIN 1"/>
    <property type="match status" value="1"/>
</dbReference>
<dbReference type="SUPFAM" id="SSF90229">
    <property type="entry name" value="CCCH zinc finger"/>
    <property type="match status" value="1"/>
</dbReference>
<feature type="compositionally biased region" description="Acidic residues" evidence="5">
    <location>
        <begin position="298"/>
        <end position="315"/>
    </location>
</feature>
<evidence type="ECO:0000256" key="5">
    <source>
        <dbReference type="SAM" id="MobiDB-lite"/>
    </source>
</evidence>
<dbReference type="OrthoDB" id="273070at2759"/>
<feature type="region of interest" description="Disordered" evidence="5">
    <location>
        <begin position="1"/>
        <end position="219"/>
    </location>
</feature>
<dbReference type="InterPro" id="IPR000571">
    <property type="entry name" value="Znf_CCCH"/>
</dbReference>
<name>A0A8H4PHQ2_9HYPO</name>
<evidence type="ECO:0000256" key="3">
    <source>
        <dbReference type="ARBA" id="ARBA00022833"/>
    </source>
</evidence>
<dbReference type="GO" id="GO:0003723">
    <property type="term" value="F:RNA binding"/>
    <property type="evidence" value="ECO:0007669"/>
    <property type="project" value="InterPro"/>
</dbReference>
<evidence type="ECO:0000313" key="8">
    <source>
        <dbReference type="Proteomes" id="UP000557566"/>
    </source>
</evidence>
<comment type="caution">
    <text evidence="7">The sequence shown here is derived from an EMBL/GenBank/DDBJ whole genome shotgun (WGS) entry which is preliminary data.</text>
</comment>
<dbReference type="InterPro" id="IPR019496">
    <property type="entry name" value="NUFIP1_cons_dom"/>
</dbReference>
<organism evidence="7 8">
    <name type="scientific">Ophiocordyceps sinensis</name>
    <dbReference type="NCBI Taxonomy" id="72228"/>
    <lineage>
        <taxon>Eukaryota</taxon>
        <taxon>Fungi</taxon>
        <taxon>Dikarya</taxon>
        <taxon>Ascomycota</taxon>
        <taxon>Pezizomycotina</taxon>
        <taxon>Sordariomycetes</taxon>
        <taxon>Hypocreomycetidae</taxon>
        <taxon>Hypocreales</taxon>
        <taxon>Ophiocordycipitaceae</taxon>
        <taxon>Ophiocordyceps</taxon>
    </lineage>
</organism>
<feature type="compositionally biased region" description="Basic and acidic residues" evidence="5">
    <location>
        <begin position="418"/>
        <end position="431"/>
    </location>
</feature>
<evidence type="ECO:0000313" key="7">
    <source>
        <dbReference type="EMBL" id="KAF4503843.1"/>
    </source>
</evidence>
<evidence type="ECO:0000256" key="2">
    <source>
        <dbReference type="ARBA" id="ARBA00022771"/>
    </source>
</evidence>
<reference evidence="7 8" key="1">
    <citation type="journal article" date="2020" name="Genome Biol. Evol.">
        <title>A new high-quality draft genome assembly of the Chinese cordyceps Ophiocordyceps sinensis.</title>
        <authorList>
            <person name="Shu R."/>
            <person name="Zhang J."/>
            <person name="Meng Q."/>
            <person name="Zhang H."/>
            <person name="Zhou G."/>
            <person name="Li M."/>
            <person name="Wu P."/>
            <person name="Zhao Y."/>
            <person name="Chen C."/>
            <person name="Qin Q."/>
        </authorList>
    </citation>
    <scope>NUCLEOTIDE SEQUENCE [LARGE SCALE GENOMIC DNA]</scope>
    <source>
        <strain evidence="7 8">IOZ07</strain>
    </source>
</reference>
<dbReference type="AlphaFoldDB" id="A0A8H4PHQ2"/>